<evidence type="ECO:0000313" key="1">
    <source>
        <dbReference type="EMBL" id="QJA55457.1"/>
    </source>
</evidence>
<accession>A0A6M3KA76</accession>
<proteinExistence type="predicted"/>
<gene>
    <name evidence="2" type="ORF">MM415A01013_0008</name>
    <name evidence="1" type="ORF">MM415B02046_0007</name>
</gene>
<reference evidence="2" key="1">
    <citation type="submission" date="2020-03" db="EMBL/GenBank/DDBJ databases">
        <title>The deep terrestrial virosphere.</title>
        <authorList>
            <person name="Holmfeldt K."/>
            <person name="Nilsson E."/>
            <person name="Simone D."/>
            <person name="Lopez-Fernandez M."/>
            <person name="Wu X."/>
            <person name="de Brujin I."/>
            <person name="Lundin D."/>
            <person name="Andersson A."/>
            <person name="Bertilsson S."/>
            <person name="Dopson M."/>
        </authorList>
    </citation>
    <scope>NUCLEOTIDE SEQUENCE</scope>
    <source>
        <strain evidence="2">MM415A01013</strain>
        <strain evidence="1">MM415B02046</strain>
    </source>
</reference>
<protein>
    <submittedName>
        <fullName evidence="2">Uncharacterized protein</fullName>
    </submittedName>
</protein>
<dbReference type="AlphaFoldDB" id="A0A6M3KA76"/>
<dbReference type="EMBL" id="MT141160">
    <property type="protein sequence ID" value="QJA55457.1"/>
    <property type="molecule type" value="Genomic_DNA"/>
</dbReference>
<organism evidence="2">
    <name type="scientific">viral metagenome</name>
    <dbReference type="NCBI Taxonomy" id="1070528"/>
    <lineage>
        <taxon>unclassified sequences</taxon>
        <taxon>metagenomes</taxon>
        <taxon>organismal metagenomes</taxon>
    </lineage>
</organism>
<evidence type="ECO:0000313" key="2">
    <source>
        <dbReference type="EMBL" id="QJA78760.1"/>
    </source>
</evidence>
<dbReference type="EMBL" id="MT142352">
    <property type="protein sequence ID" value="QJA78760.1"/>
    <property type="molecule type" value="Genomic_DNA"/>
</dbReference>
<name>A0A6M3KA76_9ZZZZ</name>
<sequence>MNCVILHYQGGEVLLEAEEAVRLAEILLVVTLGSETWDSIPGKALAVSRNSLDYCTRAREAMNP</sequence>